<protein>
    <submittedName>
        <fullName evidence="1">Uncharacterized protein</fullName>
    </submittedName>
</protein>
<gene>
    <name evidence="1" type="ORF">TorRG33x02_017400</name>
</gene>
<comment type="caution">
    <text evidence="1">The sequence shown here is derived from an EMBL/GenBank/DDBJ whole genome shotgun (WGS) entry which is preliminary data.</text>
</comment>
<proteinExistence type="predicted"/>
<dbReference type="Proteomes" id="UP000237000">
    <property type="component" value="Unassembled WGS sequence"/>
</dbReference>
<dbReference type="InParanoid" id="A0A2P5FYA7"/>
<reference evidence="2" key="1">
    <citation type="submission" date="2016-06" db="EMBL/GenBank/DDBJ databases">
        <title>Parallel loss of symbiosis genes in relatives of nitrogen-fixing non-legume Parasponia.</title>
        <authorList>
            <person name="Van Velzen R."/>
            <person name="Holmer R."/>
            <person name="Bu F."/>
            <person name="Rutten L."/>
            <person name="Van Zeijl A."/>
            <person name="Liu W."/>
            <person name="Santuari L."/>
            <person name="Cao Q."/>
            <person name="Sharma T."/>
            <person name="Shen D."/>
            <person name="Roswanjaya Y."/>
            <person name="Wardhani T."/>
            <person name="Kalhor M.S."/>
            <person name="Jansen J."/>
            <person name="Van den Hoogen J."/>
            <person name="Gungor B."/>
            <person name="Hartog M."/>
            <person name="Hontelez J."/>
            <person name="Verver J."/>
            <person name="Yang W.-C."/>
            <person name="Schijlen E."/>
            <person name="Repin R."/>
            <person name="Schilthuizen M."/>
            <person name="Schranz E."/>
            <person name="Heidstra R."/>
            <person name="Miyata K."/>
            <person name="Fedorova E."/>
            <person name="Kohlen W."/>
            <person name="Bisseling T."/>
            <person name="Smit S."/>
            <person name="Geurts R."/>
        </authorList>
    </citation>
    <scope>NUCLEOTIDE SEQUENCE [LARGE SCALE GENOMIC DNA]</scope>
    <source>
        <strain evidence="2">cv. RG33-2</strain>
    </source>
</reference>
<evidence type="ECO:0000313" key="2">
    <source>
        <dbReference type="Proteomes" id="UP000237000"/>
    </source>
</evidence>
<dbReference type="EMBL" id="JXTC01000004">
    <property type="protein sequence ID" value="POO02754.1"/>
    <property type="molecule type" value="Genomic_DNA"/>
</dbReference>
<accession>A0A2P5FYA7</accession>
<sequence>MWSRLGLGGSTGAGHLSWVYWVLPHLGMQEDRGGSPEMEVREEKEFGLVEGIGKPRKRHHIARSNKEKVTNLDYY</sequence>
<evidence type="ECO:0000313" key="1">
    <source>
        <dbReference type="EMBL" id="POO02754.1"/>
    </source>
</evidence>
<name>A0A2P5FYA7_TREOI</name>
<dbReference type="AlphaFoldDB" id="A0A2P5FYA7"/>
<organism evidence="1 2">
    <name type="scientific">Trema orientale</name>
    <name type="common">Charcoal tree</name>
    <name type="synonym">Celtis orientalis</name>
    <dbReference type="NCBI Taxonomy" id="63057"/>
    <lineage>
        <taxon>Eukaryota</taxon>
        <taxon>Viridiplantae</taxon>
        <taxon>Streptophyta</taxon>
        <taxon>Embryophyta</taxon>
        <taxon>Tracheophyta</taxon>
        <taxon>Spermatophyta</taxon>
        <taxon>Magnoliopsida</taxon>
        <taxon>eudicotyledons</taxon>
        <taxon>Gunneridae</taxon>
        <taxon>Pentapetalae</taxon>
        <taxon>rosids</taxon>
        <taxon>fabids</taxon>
        <taxon>Rosales</taxon>
        <taxon>Cannabaceae</taxon>
        <taxon>Trema</taxon>
    </lineage>
</organism>
<keyword evidence="2" id="KW-1185">Reference proteome</keyword>